<dbReference type="Proteomes" id="UP001652700">
    <property type="component" value="Unplaced"/>
</dbReference>
<keyword evidence="1" id="KW-1133">Transmembrane helix</keyword>
<proteinExistence type="predicted"/>
<feature type="transmembrane region" description="Helical" evidence="1">
    <location>
        <begin position="39"/>
        <end position="57"/>
    </location>
</feature>
<dbReference type="RefSeq" id="XP_050501549.1">
    <property type="nucleotide sequence ID" value="XM_050645592.1"/>
</dbReference>
<keyword evidence="1" id="KW-0472">Membrane</keyword>
<keyword evidence="3" id="KW-1185">Reference proteome</keyword>
<keyword evidence="1" id="KW-0812">Transmembrane</keyword>
<evidence type="ECO:0000313" key="2">
    <source>
        <dbReference type="EnsemblMetazoa" id="XP_050501549.1"/>
    </source>
</evidence>
<dbReference type="EnsemblMetazoa" id="XM_050645592.1">
    <property type="protein sequence ID" value="XP_050501549.1"/>
    <property type="gene ID" value="LOC126881349"/>
</dbReference>
<name>A0ABM5JUD5_DIAVI</name>
<evidence type="ECO:0000313" key="3">
    <source>
        <dbReference type="Proteomes" id="UP001652700"/>
    </source>
</evidence>
<reference evidence="2" key="1">
    <citation type="submission" date="2025-05" db="UniProtKB">
        <authorList>
            <consortium name="EnsemblMetazoa"/>
        </authorList>
    </citation>
    <scope>IDENTIFICATION</scope>
</reference>
<protein>
    <submittedName>
        <fullName evidence="2">Uncharacterized protein</fullName>
    </submittedName>
</protein>
<sequence length="315" mass="37433">MTRTSKQTTRYTESENIIDPKLFKNTNHKFTDYFNSFDYIFISFLTITTLIYLLLYFEEISWQLSSIGRIFLVKLLPYFDWRHLKSQECLIQPIFKQTEFVSDRLNCDVCEEMVGVDVYEALDEDILEERYIKLDNPLIISKGLDTWPNNSAFIKNIQEEKSSKLYPCKLSTNIFKGISDLETVLSKLKYFDQFFIHFQNCDLDAMRTLRKYTFRPKELPAAYSPTLYSWLIWNKTYNITNYKPVELVEKVTVIGQLFGSTYIRLIPRKNCETLCPILDILLQKRELLIFTSLWDLEYKPHPVGENMAVIMEYRD</sequence>
<dbReference type="EnsemblMetazoa" id="XM_050645593.1">
    <property type="protein sequence ID" value="XP_050501550.1"/>
    <property type="gene ID" value="LOC126881349"/>
</dbReference>
<dbReference type="GeneID" id="126881349"/>
<dbReference type="RefSeq" id="XP_050501550.1">
    <property type="nucleotide sequence ID" value="XM_050645593.1"/>
</dbReference>
<evidence type="ECO:0000256" key="1">
    <source>
        <dbReference type="SAM" id="Phobius"/>
    </source>
</evidence>
<accession>A0ABM5JUD5</accession>
<organism evidence="2 3">
    <name type="scientific">Diabrotica virgifera virgifera</name>
    <name type="common">western corn rootworm</name>
    <dbReference type="NCBI Taxonomy" id="50390"/>
    <lineage>
        <taxon>Eukaryota</taxon>
        <taxon>Metazoa</taxon>
        <taxon>Ecdysozoa</taxon>
        <taxon>Arthropoda</taxon>
        <taxon>Hexapoda</taxon>
        <taxon>Insecta</taxon>
        <taxon>Pterygota</taxon>
        <taxon>Neoptera</taxon>
        <taxon>Endopterygota</taxon>
        <taxon>Coleoptera</taxon>
        <taxon>Polyphaga</taxon>
        <taxon>Cucujiformia</taxon>
        <taxon>Chrysomeloidea</taxon>
        <taxon>Chrysomelidae</taxon>
        <taxon>Galerucinae</taxon>
        <taxon>Diabroticina</taxon>
        <taxon>Diabroticites</taxon>
        <taxon>Diabrotica</taxon>
    </lineage>
</organism>